<comment type="caution">
    <text evidence="14">The sequence shown here is derived from an EMBL/GenBank/DDBJ whole genome shotgun (WGS) entry which is preliminary data.</text>
</comment>
<evidence type="ECO:0000256" key="1">
    <source>
        <dbReference type="ARBA" id="ARBA00004496"/>
    </source>
</evidence>
<evidence type="ECO:0000256" key="12">
    <source>
        <dbReference type="RuleBase" id="RU004478"/>
    </source>
</evidence>
<keyword evidence="4 10" id="KW-0963">Cytoplasm</keyword>
<dbReference type="PROSITE" id="PS01071">
    <property type="entry name" value="GRPE"/>
    <property type="match status" value="1"/>
</dbReference>
<evidence type="ECO:0000256" key="3">
    <source>
        <dbReference type="ARBA" id="ARBA00011738"/>
    </source>
</evidence>
<evidence type="ECO:0000256" key="13">
    <source>
        <dbReference type="SAM" id="MobiDB-lite"/>
    </source>
</evidence>
<comment type="subcellular location">
    <subcellularLocation>
        <location evidence="1 10">Cytoplasm</location>
    </subcellularLocation>
</comment>
<feature type="region of interest" description="Disordered" evidence="13">
    <location>
        <begin position="1"/>
        <end position="42"/>
    </location>
</feature>
<dbReference type="FunFam" id="2.30.22.10:FF:000001">
    <property type="entry name" value="Protein GrpE"/>
    <property type="match status" value="1"/>
</dbReference>
<dbReference type="SUPFAM" id="SSF51064">
    <property type="entry name" value="Head domain of nucleotide exchange factor GrpE"/>
    <property type="match status" value="1"/>
</dbReference>
<sequence>MSKKPNDVKKPEASNAEAEVKTEKISDSELPETEETVIDEEMDPIDALNKEVEELNKQLAASRNDLLRAYADTDNTRKRLIKEADTAKKYRFQSAALELLPVLDNMNMALAAQPESDEAATFVKGFEMIRTQLENVLQNEGVKEIEALNQPFDANLMQALMTEKKEGVEPGIVIEVLQKGYKLKDRMLRPALVKVSE</sequence>
<evidence type="ECO:0000313" key="15">
    <source>
        <dbReference type="Proteomes" id="UP000186341"/>
    </source>
</evidence>
<evidence type="ECO:0000313" key="14">
    <source>
        <dbReference type="EMBL" id="OLU36086.1"/>
    </source>
</evidence>
<dbReference type="GO" id="GO:0042803">
    <property type="term" value="F:protein homodimerization activity"/>
    <property type="evidence" value="ECO:0007669"/>
    <property type="project" value="InterPro"/>
</dbReference>
<evidence type="ECO:0000256" key="4">
    <source>
        <dbReference type="ARBA" id="ARBA00022490"/>
    </source>
</evidence>
<evidence type="ECO:0000256" key="9">
    <source>
        <dbReference type="ARBA" id="ARBA00076414"/>
    </source>
</evidence>
<dbReference type="GeneID" id="82204037"/>
<feature type="compositionally biased region" description="Basic and acidic residues" evidence="13">
    <location>
        <begin position="1"/>
        <end position="27"/>
    </location>
</feature>
<dbReference type="GO" id="GO:0005737">
    <property type="term" value="C:cytoplasm"/>
    <property type="evidence" value="ECO:0007669"/>
    <property type="project" value="UniProtKB-SubCell"/>
</dbReference>
<dbReference type="GO" id="GO:0000774">
    <property type="term" value="F:adenyl-nucleotide exchange factor activity"/>
    <property type="evidence" value="ECO:0007669"/>
    <property type="project" value="InterPro"/>
</dbReference>
<dbReference type="EMBL" id="MPJW01000291">
    <property type="protein sequence ID" value="OLU36086.1"/>
    <property type="molecule type" value="Genomic_DNA"/>
</dbReference>
<dbReference type="Pfam" id="PF01025">
    <property type="entry name" value="GrpE"/>
    <property type="match status" value="1"/>
</dbReference>
<keyword evidence="5 10" id="KW-0346">Stress response</keyword>
<dbReference type="PANTHER" id="PTHR21237">
    <property type="entry name" value="GRPE PROTEIN"/>
    <property type="match status" value="1"/>
</dbReference>
<dbReference type="InterPro" id="IPR000740">
    <property type="entry name" value="GrpE"/>
</dbReference>
<dbReference type="PANTHER" id="PTHR21237:SF23">
    <property type="entry name" value="GRPE PROTEIN HOMOLOG, MITOCHONDRIAL"/>
    <property type="match status" value="1"/>
</dbReference>
<dbReference type="Proteomes" id="UP000186341">
    <property type="component" value="Unassembled WGS sequence"/>
</dbReference>
<dbReference type="RefSeq" id="WP_075821171.1">
    <property type="nucleotide sequence ID" value="NZ_CAJUTZ010000052.1"/>
</dbReference>
<evidence type="ECO:0000256" key="2">
    <source>
        <dbReference type="ARBA" id="ARBA00009054"/>
    </source>
</evidence>
<dbReference type="SUPFAM" id="SSF58014">
    <property type="entry name" value="Coiled-coil domain of nucleotide exchange factor GrpE"/>
    <property type="match status" value="1"/>
</dbReference>
<dbReference type="Gene3D" id="2.30.22.10">
    <property type="entry name" value="Head domain of nucleotide exchange factor GrpE"/>
    <property type="match status" value="1"/>
</dbReference>
<keyword evidence="15" id="KW-1185">Reference proteome</keyword>
<dbReference type="Gene3D" id="3.90.20.20">
    <property type="match status" value="1"/>
</dbReference>
<evidence type="ECO:0000256" key="10">
    <source>
        <dbReference type="HAMAP-Rule" id="MF_01151"/>
    </source>
</evidence>
<dbReference type="AlphaFoldDB" id="A0A1U7NCD6"/>
<dbReference type="CDD" id="cd00446">
    <property type="entry name" value="GrpE"/>
    <property type="match status" value="1"/>
</dbReference>
<dbReference type="PRINTS" id="PR00773">
    <property type="entry name" value="GRPEPROTEIN"/>
</dbReference>
<comment type="similarity">
    <text evidence="2 10 12">Belongs to the GrpE family.</text>
</comment>
<evidence type="ECO:0000256" key="11">
    <source>
        <dbReference type="RuleBase" id="RU000639"/>
    </source>
</evidence>
<dbReference type="NCBIfam" id="NF010738">
    <property type="entry name" value="PRK14140.1"/>
    <property type="match status" value="1"/>
</dbReference>
<dbReference type="GO" id="GO:0051087">
    <property type="term" value="F:protein-folding chaperone binding"/>
    <property type="evidence" value="ECO:0007669"/>
    <property type="project" value="InterPro"/>
</dbReference>
<dbReference type="OrthoDB" id="9812586at2"/>
<dbReference type="HAMAP" id="MF_01151">
    <property type="entry name" value="GrpE"/>
    <property type="match status" value="1"/>
</dbReference>
<keyword evidence="6 10" id="KW-0143">Chaperone</keyword>
<dbReference type="GO" id="GO:0006457">
    <property type="term" value="P:protein folding"/>
    <property type="evidence" value="ECO:0007669"/>
    <property type="project" value="InterPro"/>
</dbReference>
<feature type="compositionally biased region" description="Acidic residues" evidence="13">
    <location>
        <begin position="29"/>
        <end position="42"/>
    </location>
</feature>
<evidence type="ECO:0000256" key="8">
    <source>
        <dbReference type="ARBA" id="ARBA00072274"/>
    </source>
</evidence>
<dbReference type="InterPro" id="IPR009012">
    <property type="entry name" value="GrpE_head"/>
</dbReference>
<reference evidence="14 15" key="1">
    <citation type="submission" date="2016-11" db="EMBL/GenBank/DDBJ databases">
        <title>Description of two novel members of the family Erysipelotrichaceae: Ileibacterium lipovorans gen. nov., sp. nov. and Dubosiella newyorkensis, gen. nov., sp. nov.</title>
        <authorList>
            <person name="Cox L.M."/>
            <person name="Sohn J."/>
            <person name="Tyrrell K.L."/>
            <person name="Citron D.M."/>
            <person name="Lawson P.A."/>
            <person name="Patel N.B."/>
            <person name="Iizumi T."/>
            <person name="Perez-Perez G.I."/>
            <person name="Goldstein E.J."/>
            <person name="Blaser M.J."/>
        </authorList>
    </citation>
    <scope>NUCLEOTIDE SEQUENCE [LARGE SCALE GENOMIC DNA]</scope>
    <source>
        <strain evidence="14 15">NYU-BL-A3</strain>
    </source>
</reference>
<evidence type="ECO:0000256" key="7">
    <source>
        <dbReference type="ARBA" id="ARBA00053401"/>
    </source>
</evidence>
<comment type="function">
    <text evidence="7 10 11">Participates actively in the response to hyperosmotic and heat shock by preventing the aggregation of stress-denatured proteins, in association with DnaK and GrpE. It is the nucleotide exchange factor for DnaK and may function as a thermosensor. Unfolded proteins bind initially to DnaJ; upon interaction with the DnaJ-bound protein, DnaK hydrolyzes its bound ATP, resulting in the formation of a stable complex. GrpE releases ADP from DnaK; ATP binding to DnaK triggers the release of the substrate protein, thus completing the reaction cycle. Several rounds of ATP-dependent interactions between DnaJ, DnaK and GrpE are required for fully efficient folding.</text>
</comment>
<gene>
    <name evidence="10" type="primary">grpE</name>
    <name evidence="14" type="ORF">BO222_13055</name>
</gene>
<evidence type="ECO:0000256" key="6">
    <source>
        <dbReference type="ARBA" id="ARBA00023186"/>
    </source>
</evidence>
<proteinExistence type="inferred from homology"/>
<name>A0A1U7NCD6_9FIRM</name>
<comment type="subunit">
    <text evidence="3 10">Homodimer.</text>
</comment>
<organism evidence="14 15">
    <name type="scientific">Ileibacterium valens</name>
    <dbReference type="NCBI Taxonomy" id="1862668"/>
    <lineage>
        <taxon>Bacteria</taxon>
        <taxon>Bacillati</taxon>
        <taxon>Bacillota</taxon>
        <taxon>Erysipelotrichia</taxon>
        <taxon>Erysipelotrichales</taxon>
        <taxon>Erysipelotrichaceae</taxon>
        <taxon>Ileibacterium</taxon>
    </lineage>
</organism>
<accession>A0A1U7NCD6</accession>
<protein>
    <recommendedName>
        <fullName evidence="8 10">Protein GrpE</fullName>
    </recommendedName>
    <alternativeName>
        <fullName evidence="9 10">HSP-70 cofactor</fullName>
    </alternativeName>
</protein>
<dbReference type="InterPro" id="IPR013805">
    <property type="entry name" value="GrpE_CC"/>
</dbReference>
<dbReference type="GO" id="GO:0051082">
    <property type="term" value="F:unfolded protein binding"/>
    <property type="evidence" value="ECO:0007669"/>
    <property type="project" value="TreeGrafter"/>
</dbReference>
<evidence type="ECO:0000256" key="5">
    <source>
        <dbReference type="ARBA" id="ARBA00023016"/>
    </source>
</evidence>